<name>A0A4Y9LJP9_9BRAD</name>
<keyword evidence="3" id="KW-1185">Reference proteome</keyword>
<accession>A0A4Y9LJP9</accession>
<dbReference type="EMBL" id="SPQT01000021">
    <property type="protein sequence ID" value="TFV43820.1"/>
    <property type="molecule type" value="Genomic_DNA"/>
</dbReference>
<evidence type="ECO:0008006" key="4">
    <source>
        <dbReference type="Google" id="ProtNLM"/>
    </source>
</evidence>
<reference evidence="2 3" key="1">
    <citation type="submission" date="2019-03" db="EMBL/GenBank/DDBJ databases">
        <title>Bradyrhizobium diversity isolated from nodules of Chamaecrista fasciculata.</title>
        <authorList>
            <person name="Klepa M.S."/>
            <person name="Urquiaga M.O."/>
            <person name="Hungria M."/>
            <person name="Delamuta J.R."/>
        </authorList>
    </citation>
    <scope>NUCLEOTIDE SEQUENCE [LARGE SCALE GENOMIC DNA]</scope>
    <source>
        <strain evidence="2 3">CNPSo 3448</strain>
    </source>
</reference>
<dbReference type="Proteomes" id="UP000297966">
    <property type="component" value="Unassembled WGS sequence"/>
</dbReference>
<dbReference type="RefSeq" id="WP_135177233.1">
    <property type="nucleotide sequence ID" value="NZ_SPQT01000021.1"/>
</dbReference>
<gene>
    <name evidence="2" type="ORF">E4K65_30220</name>
</gene>
<feature type="signal peptide" evidence="1">
    <location>
        <begin position="1"/>
        <end position="29"/>
    </location>
</feature>
<sequence length="155" mass="16786">MASPAIARFSFAAIIGALLAILAVPGSCAADDHAMSELKGTWSGTFNQYSHDINGSFPVKLTIDAISGTEFTGTMDWPTFDNTRTRVKGMVDGTLIKWTETEYLRGDDAVLGGLYVAHFKADNEIGGDWIDPKHTITPKGPRYGTRGADFVLKKE</sequence>
<dbReference type="OrthoDB" id="8233545at2"/>
<evidence type="ECO:0000256" key="1">
    <source>
        <dbReference type="SAM" id="SignalP"/>
    </source>
</evidence>
<organism evidence="2 3">
    <name type="scientific">Bradyrhizobium niftali</name>
    <dbReference type="NCBI Taxonomy" id="2560055"/>
    <lineage>
        <taxon>Bacteria</taxon>
        <taxon>Pseudomonadati</taxon>
        <taxon>Pseudomonadota</taxon>
        <taxon>Alphaproteobacteria</taxon>
        <taxon>Hyphomicrobiales</taxon>
        <taxon>Nitrobacteraceae</taxon>
        <taxon>Bradyrhizobium</taxon>
    </lineage>
</organism>
<comment type="caution">
    <text evidence="2">The sequence shown here is derived from an EMBL/GenBank/DDBJ whole genome shotgun (WGS) entry which is preliminary data.</text>
</comment>
<dbReference type="AlphaFoldDB" id="A0A4Y9LJP9"/>
<evidence type="ECO:0000313" key="3">
    <source>
        <dbReference type="Proteomes" id="UP000297966"/>
    </source>
</evidence>
<proteinExistence type="predicted"/>
<feature type="chain" id="PRO_5021445882" description="DUF1579 domain-containing protein" evidence="1">
    <location>
        <begin position="30"/>
        <end position="155"/>
    </location>
</feature>
<evidence type="ECO:0000313" key="2">
    <source>
        <dbReference type="EMBL" id="TFV43820.1"/>
    </source>
</evidence>
<keyword evidence="1" id="KW-0732">Signal</keyword>
<protein>
    <recommendedName>
        <fullName evidence="4">DUF1579 domain-containing protein</fullName>
    </recommendedName>
</protein>